<gene>
    <name evidence="1" type="ordered locus">Cgl1685</name>
</gene>
<dbReference type="BioCyc" id="CORYNE:G18NG-11277-MONOMER"/>
<dbReference type="OrthoDB" id="4762709at2"/>
<dbReference type="HOGENOM" id="CLU_177603_0_0_11"/>
<organism evidence="1 2">
    <name type="scientific">Corynebacterium glutamicum (strain ATCC 13032 / DSM 20300 / JCM 1318 / BCRC 11384 / CCUG 27702 / LMG 3730 / NBRC 12168 / NCIMB 10025 / NRRL B-2784 / 534)</name>
    <dbReference type="NCBI Taxonomy" id="196627"/>
    <lineage>
        <taxon>Bacteria</taxon>
        <taxon>Bacillati</taxon>
        <taxon>Actinomycetota</taxon>
        <taxon>Actinomycetes</taxon>
        <taxon>Mycobacteriales</taxon>
        <taxon>Corynebacteriaceae</taxon>
        <taxon>Corynebacterium</taxon>
    </lineage>
</organism>
<evidence type="ECO:0000313" key="2">
    <source>
        <dbReference type="Proteomes" id="UP000000582"/>
    </source>
</evidence>
<dbReference type="EMBL" id="BA000036">
    <property type="protein sequence ID" value="BAB99078.1"/>
    <property type="molecule type" value="Genomic_DNA"/>
</dbReference>
<keyword evidence="2" id="KW-1185">Reference proteome</keyword>
<dbReference type="PATRIC" id="fig|196627.13.peg.1644"/>
<dbReference type="STRING" id="196627.cg1900"/>
<proteinExistence type="predicted"/>
<name>Q8NPX6_CORGL</name>
<dbReference type="KEGG" id="cgl:Cgl1685"/>
<evidence type="ECO:0000313" key="1">
    <source>
        <dbReference type="EMBL" id="BAB99078.1"/>
    </source>
</evidence>
<sequence length="104" mass="11546">MALRLCSINYHCCTHTYNTSHTQTRKGHPMTTVQVSTRTVREHRFTVPVDYAVGATISEIYAACAMAEKKANNLGLNTTKDDWARVTVTDNAVVFIVENVIGNT</sequence>
<accession>Q8NPX6</accession>
<protein>
    <submittedName>
        <fullName evidence="1">Uncharacterized protein</fullName>
    </submittedName>
</protein>
<reference evidence="2" key="1">
    <citation type="journal article" date="2003" name="Appl. Microbiol. Biotechnol.">
        <title>The Corynebacterium glutamicum genome: features and impacts on biotechnological processes.</title>
        <authorList>
            <person name="Ikeda M."/>
            <person name="Nakagawa S."/>
        </authorList>
    </citation>
    <scope>NUCLEOTIDE SEQUENCE [LARGE SCALE GENOMIC DNA]</scope>
    <source>
        <strain evidence="2">ATCC 13032 / DSM 20300 / BCRC 11384 / JCM 1318 / LMG 3730 / NCIMB 10025</strain>
    </source>
</reference>
<dbReference type="Proteomes" id="UP000000582">
    <property type="component" value="Chromosome"/>
</dbReference>
<dbReference type="AlphaFoldDB" id="Q8NPX6"/>